<proteinExistence type="predicted"/>
<name>A0A9W9NFP4_9EURO</name>
<comment type="caution">
    <text evidence="1">The sequence shown here is derived from an EMBL/GenBank/DDBJ whole genome shotgun (WGS) entry which is preliminary data.</text>
</comment>
<organism evidence="1 2">
    <name type="scientific">Penicillium cinerascens</name>
    <dbReference type="NCBI Taxonomy" id="70096"/>
    <lineage>
        <taxon>Eukaryota</taxon>
        <taxon>Fungi</taxon>
        <taxon>Dikarya</taxon>
        <taxon>Ascomycota</taxon>
        <taxon>Pezizomycotina</taxon>
        <taxon>Eurotiomycetes</taxon>
        <taxon>Eurotiomycetidae</taxon>
        <taxon>Eurotiales</taxon>
        <taxon>Aspergillaceae</taxon>
        <taxon>Penicillium</taxon>
    </lineage>
</organism>
<gene>
    <name evidence="1" type="ORF">N7498_001186</name>
</gene>
<dbReference type="Proteomes" id="UP001150904">
    <property type="component" value="Unassembled WGS sequence"/>
</dbReference>
<keyword evidence="2" id="KW-1185">Reference proteome</keyword>
<sequence>MRYIVLSALIKLKQSTGLAATQSILLGSSHATSLAKSSERPANCVLGQKPQGTYASARRASFVWNDPIL</sequence>
<dbReference type="AlphaFoldDB" id="A0A9W9NFP4"/>
<dbReference type="GeneID" id="83175549"/>
<reference evidence="1" key="1">
    <citation type="submission" date="2022-12" db="EMBL/GenBank/DDBJ databases">
        <authorList>
            <person name="Petersen C."/>
        </authorList>
    </citation>
    <scope>NUCLEOTIDE SEQUENCE</scope>
    <source>
        <strain evidence="1">IBT 15544</strain>
    </source>
</reference>
<reference evidence="1" key="2">
    <citation type="journal article" date="2023" name="IMA Fungus">
        <title>Comparative genomic study of the Penicillium genus elucidates a diverse pangenome and 15 lateral gene transfer events.</title>
        <authorList>
            <person name="Petersen C."/>
            <person name="Sorensen T."/>
            <person name="Nielsen M.R."/>
            <person name="Sondergaard T.E."/>
            <person name="Sorensen J.L."/>
            <person name="Fitzpatrick D.A."/>
            <person name="Frisvad J.C."/>
            <person name="Nielsen K.L."/>
        </authorList>
    </citation>
    <scope>NUCLEOTIDE SEQUENCE</scope>
    <source>
        <strain evidence="1">IBT 15544</strain>
    </source>
</reference>
<dbReference type="EMBL" id="JAPQKR010000004">
    <property type="protein sequence ID" value="KAJ5219087.1"/>
    <property type="molecule type" value="Genomic_DNA"/>
</dbReference>
<dbReference type="RefSeq" id="XP_058313660.1">
    <property type="nucleotide sequence ID" value="XM_058448249.1"/>
</dbReference>
<evidence type="ECO:0000313" key="2">
    <source>
        <dbReference type="Proteomes" id="UP001150904"/>
    </source>
</evidence>
<protein>
    <submittedName>
        <fullName evidence="1">Uncharacterized protein</fullName>
    </submittedName>
</protein>
<accession>A0A9W9NFP4</accession>
<evidence type="ECO:0000313" key="1">
    <source>
        <dbReference type="EMBL" id="KAJ5219087.1"/>
    </source>
</evidence>